<evidence type="ECO:0000313" key="2">
    <source>
        <dbReference type="EMBL" id="ABW67647.1"/>
    </source>
</evidence>
<dbReference type="Pfam" id="PF13635">
    <property type="entry name" value="DUF4143"/>
    <property type="match status" value="1"/>
</dbReference>
<accession>A8ZSB0</accession>
<dbReference type="EMBL" id="CP000859">
    <property type="protein sequence ID" value="ABW67647.1"/>
    <property type="molecule type" value="Genomic_DNA"/>
</dbReference>
<feature type="domain" description="AAA+ ATPase" evidence="1">
    <location>
        <begin position="17"/>
        <end position="139"/>
    </location>
</feature>
<reference evidence="2 3" key="1">
    <citation type="submission" date="2007-10" db="EMBL/GenBank/DDBJ databases">
        <title>Complete sequence of Desulfococcus oleovorans Hxd3.</title>
        <authorList>
            <consortium name="US DOE Joint Genome Institute"/>
            <person name="Copeland A."/>
            <person name="Lucas S."/>
            <person name="Lapidus A."/>
            <person name="Barry K."/>
            <person name="Glavina del Rio T."/>
            <person name="Dalin E."/>
            <person name="Tice H."/>
            <person name="Pitluck S."/>
            <person name="Kiss H."/>
            <person name="Brettin T."/>
            <person name="Bruce D."/>
            <person name="Detter J.C."/>
            <person name="Han C."/>
            <person name="Schmutz J."/>
            <person name="Larimer F."/>
            <person name="Land M."/>
            <person name="Hauser L."/>
            <person name="Kyrpides N."/>
            <person name="Kim E."/>
            <person name="Wawrik B."/>
            <person name="Richardson P."/>
        </authorList>
    </citation>
    <scope>NUCLEOTIDE SEQUENCE [LARGE SCALE GENOMIC DNA]</scope>
    <source>
        <strain evidence="3">DSM 6200 / JCM 39069 / Hxd3</strain>
    </source>
</reference>
<name>A8ZSB0_DESOH</name>
<dbReference type="STRING" id="96561.Dole_1843"/>
<keyword evidence="3" id="KW-1185">Reference proteome</keyword>
<dbReference type="InterPro" id="IPR003593">
    <property type="entry name" value="AAA+_ATPase"/>
</dbReference>
<organism evidence="2 3">
    <name type="scientific">Desulfosudis oleivorans (strain DSM 6200 / JCM 39069 / Hxd3)</name>
    <name type="common">Desulfococcus oleovorans</name>
    <dbReference type="NCBI Taxonomy" id="96561"/>
    <lineage>
        <taxon>Bacteria</taxon>
        <taxon>Pseudomonadati</taxon>
        <taxon>Thermodesulfobacteriota</taxon>
        <taxon>Desulfobacteria</taxon>
        <taxon>Desulfobacterales</taxon>
        <taxon>Desulfosudaceae</taxon>
        <taxon>Desulfosudis</taxon>
    </lineage>
</organism>
<dbReference type="Gene3D" id="3.40.50.300">
    <property type="entry name" value="P-loop containing nucleotide triphosphate hydrolases"/>
    <property type="match status" value="1"/>
</dbReference>
<dbReference type="Proteomes" id="UP000008561">
    <property type="component" value="Chromosome"/>
</dbReference>
<dbReference type="InterPro" id="IPR041682">
    <property type="entry name" value="AAA_14"/>
</dbReference>
<dbReference type="KEGG" id="dol:Dole_1843"/>
<proteinExistence type="predicted"/>
<evidence type="ECO:0000313" key="3">
    <source>
        <dbReference type="Proteomes" id="UP000008561"/>
    </source>
</evidence>
<dbReference type="eggNOG" id="COG1373">
    <property type="taxonomic scope" value="Bacteria"/>
</dbReference>
<dbReference type="InterPro" id="IPR027417">
    <property type="entry name" value="P-loop_NTPase"/>
</dbReference>
<sequence>MIRFASEELDRWLKGPDRKPLVMRGARQVGKTWLVRDFAKQQGLQLIELNLEKYPDYAGLFSGNSPREILKNIEAQLAFKILPESACLFLDEIQAAPELFAKLRWFREDMPELPVIAAGSLLEFVLKKADFSMPVGRVTYFYVEPLSFFEFVLALGNEPLYQKMLSTSPQAPLPQPLHARCMELYRQYCLVGGMPEAVRTWLDGRDMQSCIKIQHDLLSTYRDDFHKYGGEIDARLLHKILLSVAGQLGNKFVYSRVDPDVKAPLVKKLLMFLSQAKVCSMVVHTSGNGLPLGAESNDKFFKALMVDVGLVSAHLGLASVKSADLDNMLLSNRGGLAEQFVGQQLRAAQTPAMDPRLFYWQRTGGRQGEIDYILQHGADIVPVEVKSGAAGSMKSLHQFMAEKSLKMAVRLDANPPSVKEMSVKTTQGRLVKYRLLSLPLYLAGNINVLLER</sequence>
<gene>
    <name evidence="2" type="ordered locus">Dole_1843</name>
</gene>
<dbReference type="PANTHER" id="PTHR33295:SF7">
    <property type="entry name" value="ATPASE"/>
    <property type="match status" value="1"/>
</dbReference>
<dbReference type="AlphaFoldDB" id="A8ZSB0"/>
<dbReference type="SMART" id="SM00382">
    <property type="entry name" value="AAA"/>
    <property type="match status" value="1"/>
</dbReference>
<dbReference type="SUPFAM" id="SSF52540">
    <property type="entry name" value="P-loop containing nucleoside triphosphate hydrolases"/>
    <property type="match status" value="1"/>
</dbReference>
<protein>
    <recommendedName>
        <fullName evidence="1">AAA+ ATPase domain-containing protein</fullName>
    </recommendedName>
</protein>
<dbReference type="HOGENOM" id="CLU_047370_0_0_7"/>
<evidence type="ECO:0000259" key="1">
    <source>
        <dbReference type="SMART" id="SM00382"/>
    </source>
</evidence>
<dbReference type="InterPro" id="IPR025420">
    <property type="entry name" value="DUF4143"/>
</dbReference>
<dbReference type="Pfam" id="PF13173">
    <property type="entry name" value="AAA_14"/>
    <property type="match status" value="1"/>
</dbReference>
<dbReference type="PANTHER" id="PTHR33295">
    <property type="entry name" value="ATPASE"/>
    <property type="match status" value="1"/>
</dbReference>